<evidence type="ECO:0000256" key="1">
    <source>
        <dbReference type="ARBA" id="ARBA00007664"/>
    </source>
</evidence>
<proteinExistence type="inferred from homology"/>
<gene>
    <name evidence="5" type="ORF">ACFQZ6_22320</name>
</gene>
<dbReference type="Gene3D" id="2.40.10.10">
    <property type="entry name" value="Trypsin-like serine proteases"/>
    <property type="match status" value="2"/>
</dbReference>
<keyword evidence="6" id="KW-1185">Reference proteome</keyword>
<dbReference type="Gene3D" id="2.130.10.130">
    <property type="entry name" value="Integrin alpha, N-terminal"/>
    <property type="match status" value="2"/>
</dbReference>
<dbReference type="PANTHER" id="PTHR24276">
    <property type="entry name" value="POLYSERASE-RELATED"/>
    <property type="match status" value="1"/>
</dbReference>
<comment type="similarity">
    <text evidence="1">Belongs to the peptidase S1 family.</text>
</comment>
<protein>
    <submittedName>
        <fullName evidence="5">S1 family peptidase</fullName>
    </submittedName>
</protein>
<dbReference type="SMART" id="SM00020">
    <property type="entry name" value="Tryp_SPc"/>
    <property type="match status" value="1"/>
</dbReference>
<evidence type="ECO:0000313" key="5">
    <source>
        <dbReference type="EMBL" id="MFD0316898.1"/>
    </source>
</evidence>
<evidence type="ECO:0000313" key="6">
    <source>
        <dbReference type="Proteomes" id="UP001597023"/>
    </source>
</evidence>
<dbReference type="Pfam" id="PF00089">
    <property type="entry name" value="Trypsin"/>
    <property type="match status" value="1"/>
</dbReference>
<dbReference type="InterPro" id="IPR001314">
    <property type="entry name" value="Peptidase_S1A"/>
</dbReference>
<evidence type="ECO:0000256" key="2">
    <source>
        <dbReference type="ARBA" id="ARBA00023157"/>
    </source>
</evidence>
<dbReference type="SUPFAM" id="SSF69318">
    <property type="entry name" value="Integrin alpha N-terminal domain"/>
    <property type="match status" value="1"/>
</dbReference>
<keyword evidence="3" id="KW-0732">Signal</keyword>
<dbReference type="PROSITE" id="PS50240">
    <property type="entry name" value="TRYPSIN_DOM"/>
    <property type="match status" value="1"/>
</dbReference>
<feature type="signal peptide" evidence="3">
    <location>
        <begin position="1"/>
        <end position="37"/>
    </location>
</feature>
<keyword evidence="2" id="KW-1015">Disulfide bond</keyword>
<dbReference type="EMBL" id="JBHTEB010000001">
    <property type="protein sequence ID" value="MFD0316898.1"/>
    <property type="molecule type" value="Genomic_DNA"/>
</dbReference>
<evidence type="ECO:0000256" key="3">
    <source>
        <dbReference type="SAM" id="SignalP"/>
    </source>
</evidence>
<dbReference type="SUPFAM" id="SSF50494">
    <property type="entry name" value="Trypsin-like serine proteases"/>
    <property type="match status" value="1"/>
</dbReference>
<organism evidence="5 6">
    <name type="scientific">Streptomyces flavalbus</name>
    <dbReference type="NCBI Taxonomy" id="2665155"/>
    <lineage>
        <taxon>Bacteria</taxon>
        <taxon>Bacillati</taxon>
        <taxon>Actinomycetota</taxon>
        <taxon>Actinomycetes</taxon>
        <taxon>Kitasatosporales</taxon>
        <taxon>Streptomycetaceae</taxon>
        <taxon>Streptomyces</taxon>
    </lineage>
</organism>
<dbReference type="InterPro" id="IPR013519">
    <property type="entry name" value="Int_alpha_beta-p"/>
</dbReference>
<dbReference type="InterPro" id="IPR001254">
    <property type="entry name" value="Trypsin_dom"/>
</dbReference>
<dbReference type="RefSeq" id="WP_381611783.1">
    <property type="nucleotide sequence ID" value="NZ_JBHTEB010000001.1"/>
</dbReference>
<dbReference type="InterPro" id="IPR050430">
    <property type="entry name" value="Peptidase_S1"/>
</dbReference>
<dbReference type="SMART" id="SM00191">
    <property type="entry name" value="Int_alpha"/>
    <property type="match status" value="3"/>
</dbReference>
<dbReference type="PRINTS" id="PR00722">
    <property type="entry name" value="CHYMOTRYPSIN"/>
</dbReference>
<feature type="domain" description="Peptidase S1" evidence="4">
    <location>
        <begin position="5"/>
        <end position="265"/>
    </location>
</feature>
<reference evidence="6" key="1">
    <citation type="journal article" date="2019" name="Int. J. Syst. Evol. Microbiol.">
        <title>The Global Catalogue of Microorganisms (GCM) 10K type strain sequencing project: providing services to taxonomists for standard genome sequencing and annotation.</title>
        <authorList>
            <consortium name="The Broad Institute Genomics Platform"/>
            <consortium name="The Broad Institute Genome Sequencing Center for Infectious Disease"/>
            <person name="Wu L."/>
            <person name="Ma J."/>
        </authorList>
    </citation>
    <scope>NUCLEOTIDE SEQUENCE [LARGE SCALE GENOMIC DNA]</scope>
    <source>
        <strain evidence="6">CGMCC 4.7400</strain>
    </source>
</reference>
<feature type="chain" id="PRO_5046754035" evidence="3">
    <location>
        <begin position="38"/>
        <end position="742"/>
    </location>
</feature>
<dbReference type="InterPro" id="IPR009003">
    <property type="entry name" value="Peptidase_S1_PA"/>
</dbReference>
<sequence length="742" mass="73444">MNTHSVGGTASAVSAISTRPVRLALVAALLAAPLALAAPPAHAVSGTAATGTAYAATARLDIGDGTRACSGTLVHAEWLLTAASCFADDPATSLAVPAGAPRLKTTATIGRTDLTTTAGQVIRVVELVPRTDRDLVLARLSRPVTTATPVTLASTAPTVGEQLTVAGYGRTKGEWAPLKLHTGAFSLDATNATTATVTGQGGAAICAGDAGGPVLRTSGVQTRLAAVNSRSWQGGCFGADAAETRTGGVATRVDDLGDWVAAKTADTRVTDFNCDAVEDTAVGDPKASVSGLSQAGLLKVVYGAGKGSEAFHQDLSYVPGGAEAGDEFGGVLATVDHDEDGCTDLVVGTPLEDVNSIVDAGWVTVLYGSPDGLGHGKAALTLQQGTGALAERASEADDRMGTALAAGQTATGEPYLAIGAPGKNLKGYVDAGLVYYLRGSTSLSFHLDSPGIVGTISAGDEFGAALAGSPNHLAVGAPGETVGTAADAGMAVVLRHELSADGVPTPVASVNQDSDGIGDASEGGDRFGAALSMVPYRPAGATAATDSVLAVGTPGETLWVGTTSYAQAGQVTTLRVSAAGAVSELATVHQGVEGVNGASAAGDGFGTQVAAANLAPRATGTAATMVLAVGVPGKDVGTATDAGVVQTFSLLGAPGDSDHWIEAGNARGLPGTPGASQRVGKYLHATGTHLWIGMPHGPAERGAVHGLPWADAMGATGGTVITHQPGLNGLPLTGKAFGMAIR</sequence>
<accession>A0ABW2WBT8</accession>
<dbReference type="InterPro" id="IPR028994">
    <property type="entry name" value="Integrin_alpha_N"/>
</dbReference>
<dbReference type="PANTHER" id="PTHR24276:SF98">
    <property type="entry name" value="FI18310P1-RELATED"/>
    <property type="match status" value="1"/>
</dbReference>
<name>A0ABW2WBT8_9ACTN</name>
<comment type="caution">
    <text evidence="5">The sequence shown here is derived from an EMBL/GenBank/DDBJ whole genome shotgun (WGS) entry which is preliminary data.</text>
</comment>
<dbReference type="Proteomes" id="UP001597023">
    <property type="component" value="Unassembled WGS sequence"/>
</dbReference>
<evidence type="ECO:0000259" key="4">
    <source>
        <dbReference type="PROSITE" id="PS50240"/>
    </source>
</evidence>
<dbReference type="InterPro" id="IPR043504">
    <property type="entry name" value="Peptidase_S1_PA_chymotrypsin"/>
</dbReference>